<dbReference type="Gene3D" id="1.20.1260.10">
    <property type="match status" value="1"/>
</dbReference>
<dbReference type="OrthoDB" id="1934429at2"/>
<keyword evidence="2" id="KW-1185">Reference proteome</keyword>
<comment type="caution">
    <text evidence="1">The sequence shown here is derived from an EMBL/GenBank/DDBJ whole genome shotgun (WGS) entry which is preliminary data.</text>
</comment>
<dbReference type="Proteomes" id="UP000275076">
    <property type="component" value="Unassembled WGS sequence"/>
</dbReference>
<proteinExistence type="predicted"/>
<dbReference type="RefSeq" id="WP_125553959.1">
    <property type="nucleotide sequence ID" value="NZ_RBVX01000001.1"/>
</dbReference>
<evidence type="ECO:0000313" key="1">
    <source>
        <dbReference type="EMBL" id="RSL35385.1"/>
    </source>
</evidence>
<organism evidence="1 2">
    <name type="scientific">Salibacterium salarium</name>
    <dbReference type="NCBI Taxonomy" id="284579"/>
    <lineage>
        <taxon>Bacteria</taxon>
        <taxon>Bacillati</taxon>
        <taxon>Bacillota</taxon>
        <taxon>Bacilli</taxon>
        <taxon>Bacillales</taxon>
        <taxon>Bacillaceae</taxon>
    </lineage>
</organism>
<evidence type="ECO:0000313" key="2">
    <source>
        <dbReference type="Proteomes" id="UP000275076"/>
    </source>
</evidence>
<dbReference type="InterPro" id="IPR012347">
    <property type="entry name" value="Ferritin-like"/>
</dbReference>
<gene>
    <name evidence="1" type="ORF">D7Z54_02135</name>
</gene>
<accession>A0A3R9QX96</accession>
<sequence>MEEFIRYEESGLNTTTDDEVNEMLTDVIKLCEKHVQRLTRFMKDEGVHHITILLACRANKKEALFS</sequence>
<name>A0A3R9QX96_9BACI</name>
<dbReference type="EMBL" id="RBVX01000001">
    <property type="protein sequence ID" value="RSL35385.1"/>
    <property type="molecule type" value="Genomic_DNA"/>
</dbReference>
<protein>
    <submittedName>
        <fullName evidence="1">Uncharacterized protein</fullName>
    </submittedName>
</protein>
<reference evidence="1 2" key="1">
    <citation type="submission" date="2018-10" db="EMBL/GenBank/DDBJ databases">
        <title>Draft genome sequence of Bacillus salarius IM0101, isolated from a hypersaline soil in Inner Mongolia, China.</title>
        <authorList>
            <person name="Yamprayoonswat W."/>
            <person name="Boonvisut S."/>
            <person name="Jumpathong W."/>
            <person name="Sittihan S."/>
            <person name="Ruangsuj P."/>
            <person name="Wanthongcharoen S."/>
            <person name="Thongpramul N."/>
            <person name="Pimmason S."/>
            <person name="Yu B."/>
            <person name="Yasawong M."/>
        </authorList>
    </citation>
    <scope>NUCLEOTIDE SEQUENCE [LARGE SCALE GENOMIC DNA]</scope>
    <source>
        <strain evidence="1 2">IM0101</strain>
    </source>
</reference>
<dbReference type="AlphaFoldDB" id="A0A3R9QX96"/>